<dbReference type="AlphaFoldDB" id="A0A5J5D7X2"/>
<name>A0A5J5D7X2_9PERO</name>
<reference evidence="1 2" key="1">
    <citation type="submission" date="2019-08" db="EMBL/GenBank/DDBJ databases">
        <title>A chromosome-level genome assembly, high-density linkage maps, and genome scans reveal the genomic architecture of hybrid incompatibilities underlying speciation via character displacement in darters (Percidae: Etheostominae).</title>
        <authorList>
            <person name="Moran R.L."/>
            <person name="Catchen J.M."/>
            <person name="Fuller R.C."/>
        </authorList>
    </citation>
    <scope>NUCLEOTIDE SEQUENCE [LARGE SCALE GENOMIC DNA]</scope>
    <source>
        <strain evidence="1">EspeVRDwgs_2016</strain>
        <tissue evidence="1">Muscle</tissue>
    </source>
</reference>
<evidence type="ECO:0000313" key="2">
    <source>
        <dbReference type="Proteomes" id="UP000327493"/>
    </source>
</evidence>
<organism evidence="1 2">
    <name type="scientific">Etheostoma spectabile</name>
    <name type="common">orangethroat darter</name>
    <dbReference type="NCBI Taxonomy" id="54343"/>
    <lineage>
        <taxon>Eukaryota</taxon>
        <taxon>Metazoa</taxon>
        <taxon>Chordata</taxon>
        <taxon>Craniata</taxon>
        <taxon>Vertebrata</taxon>
        <taxon>Euteleostomi</taxon>
        <taxon>Actinopterygii</taxon>
        <taxon>Neopterygii</taxon>
        <taxon>Teleostei</taxon>
        <taxon>Neoteleostei</taxon>
        <taxon>Acanthomorphata</taxon>
        <taxon>Eupercaria</taxon>
        <taxon>Perciformes</taxon>
        <taxon>Percoidei</taxon>
        <taxon>Percidae</taxon>
        <taxon>Etheostomatinae</taxon>
        <taxon>Etheostoma</taxon>
    </lineage>
</organism>
<dbReference type="Proteomes" id="UP000327493">
    <property type="component" value="Chromosome 12"/>
</dbReference>
<accession>A0A5J5D7X2</accession>
<protein>
    <submittedName>
        <fullName evidence="1">Uncharacterized protein</fullName>
    </submittedName>
</protein>
<comment type="caution">
    <text evidence="1">The sequence shown here is derived from an EMBL/GenBank/DDBJ whole genome shotgun (WGS) entry which is preliminary data.</text>
</comment>
<evidence type="ECO:0000313" key="1">
    <source>
        <dbReference type="EMBL" id="KAA8587661.1"/>
    </source>
</evidence>
<keyword evidence="2" id="KW-1185">Reference proteome</keyword>
<dbReference type="EMBL" id="VOFY01000012">
    <property type="protein sequence ID" value="KAA8587661.1"/>
    <property type="molecule type" value="Genomic_DNA"/>
</dbReference>
<sequence length="128" mass="14163">MQKCSKGSNKTLPNNWMETANVFTTMTYGGVLNGVFLANDPEVHLWINSMEQLDHGKGMWCGSPGWHHESPVNKTASFTYCPFLAADGLQNIVHICVELWPLSRVGDCGTLRPFSPRAAKSAFHGLVR</sequence>
<gene>
    <name evidence="1" type="ORF">FQN60_016523</name>
</gene>
<proteinExistence type="predicted"/>